<evidence type="ECO:0000313" key="2">
    <source>
        <dbReference type="EMBL" id="MFC7218850.1"/>
    </source>
</evidence>
<comment type="caution">
    <text evidence="2">The sequence shown here is derived from an EMBL/GenBank/DDBJ whole genome shotgun (WGS) entry which is preliminary data.</text>
</comment>
<organism evidence="2 3">
    <name type="scientific">Streptomyces polyrhachis</name>
    <dbReference type="NCBI Taxonomy" id="1282885"/>
    <lineage>
        <taxon>Bacteria</taxon>
        <taxon>Bacillati</taxon>
        <taxon>Actinomycetota</taxon>
        <taxon>Actinomycetes</taxon>
        <taxon>Kitasatosporales</taxon>
        <taxon>Streptomycetaceae</taxon>
        <taxon>Streptomyces</taxon>
    </lineage>
</organism>
<evidence type="ECO:0000313" key="3">
    <source>
        <dbReference type="Proteomes" id="UP001596413"/>
    </source>
</evidence>
<sequence length="162" mass="18153">MEWAQNAQAWAAIGSSAMSLVGLGFLIVQLRHLVENLHSTARRSTYEVGIRLKEVFIEHPHLRPYFFENAEAPPEHPERHRIAAVAELYCIYMQEISSQQRNVSPANRAAWKALLTSIYTSSPAVRHQLATHHGWYSQELTAALHEIRAAVPTPPAPAPLST</sequence>
<evidence type="ECO:0000256" key="1">
    <source>
        <dbReference type="SAM" id="Phobius"/>
    </source>
</evidence>
<gene>
    <name evidence="2" type="ORF">ACFQLX_11825</name>
</gene>
<dbReference type="EMBL" id="JBHSZO010000015">
    <property type="protein sequence ID" value="MFC7218850.1"/>
    <property type="molecule type" value="Genomic_DNA"/>
</dbReference>
<name>A0ABW2GHI3_9ACTN</name>
<keyword evidence="1" id="KW-0472">Membrane</keyword>
<keyword evidence="3" id="KW-1185">Reference proteome</keyword>
<dbReference type="Proteomes" id="UP001596413">
    <property type="component" value="Unassembled WGS sequence"/>
</dbReference>
<proteinExistence type="predicted"/>
<dbReference type="RefSeq" id="WP_386414317.1">
    <property type="nucleotide sequence ID" value="NZ_JBHSZO010000015.1"/>
</dbReference>
<feature type="transmembrane region" description="Helical" evidence="1">
    <location>
        <begin position="12"/>
        <end position="34"/>
    </location>
</feature>
<protein>
    <recommendedName>
        <fullName evidence="4">DUF4760 domain-containing protein</fullName>
    </recommendedName>
</protein>
<keyword evidence="1" id="KW-0812">Transmembrane</keyword>
<reference evidence="3" key="1">
    <citation type="journal article" date="2019" name="Int. J. Syst. Evol. Microbiol.">
        <title>The Global Catalogue of Microorganisms (GCM) 10K type strain sequencing project: providing services to taxonomists for standard genome sequencing and annotation.</title>
        <authorList>
            <consortium name="The Broad Institute Genomics Platform"/>
            <consortium name="The Broad Institute Genome Sequencing Center for Infectious Disease"/>
            <person name="Wu L."/>
            <person name="Ma J."/>
        </authorList>
    </citation>
    <scope>NUCLEOTIDE SEQUENCE [LARGE SCALE GENOMIC DNA]</scope>
    <source>
        <strain evidence="3">CGMCC 1.13681</strain>
    </source>
</reference>
<keyword evidence="1" id="KW-1133">Transmembrane helix</keyword>
<accession>A0ABW2GHI3</accession>
<evidence type="ECO:0008006" key="4">
    <source>
        <dbReference type="Google" id="ProtNLM"/>
    </source>
</evidence>